<dbReference type="SUPFAM" id="SSF90229">
    <property type="entry name" value="CCCH zinc finger"/>
    <property type="match status" value="2"/>
</dbReference>
<evidence type="ECO:0000313" key="9">
    <source>
        <dbReference type="Proteomes" id="UP001152797"/>
    </source>
</evidence>
<dbReference type="OrthoDB" id="410307at2759"/>
<organism evidence="7">
    <name type="scientific">Cladocopium goreaui</name>
    <dbReference type="NCBI Taxonomy" id="2562237"/>
    <lineage>
        <taxon>Eukaryota</taxon>
        <taxon>Sar</taxon>
        <taxon>Alveolata</taxon>
        <taxon>Dinophyceae</taxon>
        <taxon>Suessiales</taxon>
        <taxon>Symbiodiniaceae</taxon>
        <taxon>Cladocopium</taxon>
    </lineage>
</organism>
<protein>
    <submittedName>
        <fullName evidence="8">C3H1-type domain-containing protein</fullName>
    </submittedName>
</protein>
<evidence type="ECO:0000313" key="8">
    <source>
        <dbReference type="EMBL" id="CAL4772128.1"/>
    </source>
</evidence>
<dbReference type="EMBL" id="CAMXCT030000922">
    <property type="protein sequence ID" value="CAL4772128.1"/>
    <property type="molecule type" value="Genomic_DNA"/>
</dbReference>
<feature type="domain" description="C3H1-type" evidence="6">
    <location>
        <begin position="64"/>
        <end position="91"/>
    </location>
</feature>
<sequence length="210" mass="23382">MTPVWPVHVGAFNRMSEKPQKNIGNRQHYKFTRLCSFYQAGTCSRGQNCSFAHSELQIRAQPDFYKTRLCYDFRRGKCAAGEACQFAHGSEEMKRLAQERRNLRKSPLTNAAGGTNTGAGEVLKSQTSSLNKGEVNDRSTYRTLSEVAPHPSALPNPLLTSKEGNSRRCSTEHPVPMVQSTEEQMAFATFVGAPVRFTKPDGVASMAYWL</sequence>
<dbReference type="EMBL" id="CAMXCT020000922">
    <property type="protein sequence ID" value="CAL1138191.1"/>
    <property type="molecule type" value="Genomic_DNA"/>
</dbReference>
<evidence type="ECO:0000259" key="6">
    <source>
        <dbReference type="PROSITE" id="PS50103"/>
    </source>
</evidence>
<feature type="zinc finger region" description="C3H1-type" evidence="4">
    <location>
        <begin position="29"/>
        <end position="56"/>
    </location>
</feature>
<keyword evidence="3 4" id="KW-0862">Zinc</keyword>
<accession>A0A9P1FQV2</accession>
<dbReference type="GO" id="GO:0008270">
    <property type="term" value="F:zinc ion binding"/>
    <property type="evidence" value="ECO:0007669"/>
    <property type="project" value="UniProtKB-KW"/>
</dbReference>
<feature type="zinc finger region" description="C3H1-type" evidence="4">
    <location>
        <begin position="64"/>
        <end position="91"/>
    </location>
</feature>
<evidence type="ECO:0000256" key="1">
    <source>
        <dbReference type="ARBA" id="ARBA00022723"/>
    </source>
</evidence>
<reference evidence="8 9" key="2">
    <citation type="submission" date="2024-05" db="EMBL/GenBank/DDBJ databases">
        <authorList>
            <person name="Chen Y."/>
            <person name="Shah S."/>
            <person name="Dougan E. K."/>
            <person name="Thang M."/>
            <person name="Chan C."/>
        </authorList>
    </citation>
    <scope>NUCLEOTIDE SEQUENCE [LARGE SCALE GENOMIC DNA]</scope>
</reference>
<dbReference type="InterPro" id="IPR036855">
    <property type="entry name" value="Znf_CCCH_sf"/>
</dbReference>
<name>A0A9P1FQV2_9DINO</name>
<dbReference type="Pfam" id="PF00642">
    <property type="entry name" value="zf-CCCH"/>
    <property type="match status" value="2"/>
</dbReference>
<evidence type="ECO:0000256" key="4">
    <source>
        <dbReference type="PROSITE-ProRule" id="PRU00723"/>
    </source>
</evidence>
<dbReference type="Gene3D" id="4.10.1000.10">
    <property type="entry name" value="Zinc finger, CCCH-type"/>
    <property type="match status" value="2"/>
</dbReference>
<dbReference type="EMBL" id="CAMXCT010000922">
    <property type="protein sequence ID" value="CAI3984816.1"/>
    <property type="molecule type" value="Genomic_DNA"/>
</dbReference>
<evidence type="ECO:0000256" key="5">
    <source>
        <dbReference type="SAM" id="MobiDB-lite"/>
    </source>
</evidence>
<dbReference type="InterPro" id="IPR000571">
    <property type="entry name" value="Znf_CCCH"/>
</dbReference>
<dbReference type="Proteomes" id="UP001152797">
    <property type="component" value="Unassembled WGS sequence"/>
</dbReference>
<dbReference type="PANTHER" id="PTHR38160:SF1">
    <property type="entry name" value="ZINC FINGER CCCH DOMAIN-CONTAINING PROTEIN 40"/>
    <property type="match status" value="1"/>
</dbReference>
<dbReference type="PROSITE" id="PS50103">
    <property type="entry name" value="ZF_C3H1"/>
    <property type="match status" value="2"/>
</dbReference>
<dbReference type="PANTHER" id="PTHR38160">
    <property type="entry name" value="ZINC FINGER CCCH DOMAIN-CONTAINING PROTEIN 40"/>
    <property type="match status" value="1"/>
</dbReference>
<keyword evidence="1 4" id="KW-0479">Metal-binding</keyword>
<gene>
    <name evidence="7" type="ORF">C1SCF055_LOCUS12327</name>
</gene>
<evidence type="ECO:0000256" key="3">
    <source>
        <dbReference type="ARBA" id="ARBA00022833"/>
    </source>
</evidence>
<reference evidence="7" key="1">
    <citation type="submission" date="2022-10" db="EMBL/GenBank/DDBJ databases">
        <authorList>
            <person name="Chen Y."/>
            <person name="Dougan E. K."/>
            <person name="Chan C."/>
            <person name="Rhodes N."/>
            <person name="Thang M."/>
        </authorList>
    </citation>
    <scope>NUCLEOTIDE SEQUENCE</scope>
</reference>
<keyword evidence="2 4" id="KW-0863">Zinc-finger</keyword>
<evidence type="ECO:0000313" key="7">
    <source>
        <dbReference type="EMBL" id="CAI3984816.1"/>
    </source>
</evidence>
<dbReference type="InterPro" id="IPR045868">
    <property type="entry name" value="Znf_C3H13/40"/>
</dbReference>
<feature type="region of interest" description="Disordered" evidence="5">
    <location>
        <begin position="105"/>
        <end position="173"/>
    </location>
</feature>
<feature type="domain" description="C3H1-type" evidence="6">
    <location>
        <begin position="29"/>
        <end position="56"/>
    </location>
</feature>
<feature type="compositionally biased region" description="Low complexity" evidence="5">
    <location>
        <begin position="109"/>
        <end position="120"/>
    </location>
</feature>
<dbReference type="SMART" id="SM00356">
    <property type="entry name" value="ZnF_C3H1"/>
    <property type="match status" value="2"/>
</dbReference>
<evidence type="ECO:0000256" key="2">
    <source>
        <dbReference type="ARBA" id="ARBA00022771"/>
    </source>
</evidence>
<comment type="caution">
    <text evidence="7">The sequence shown here is derived from an EMBL/GenBank/DDBJ whole genome shotgun (WGS) entry which is preliminary data.</text>
</comment>
<proteinExistence type="predicted"/>
<dbReference type="AlphaFoldDB" id="A0A9P1FQV2"/>
<keyword evidence="9" id="KW-1185">Reference proteome</keyword>